<keyword evidence="14" id="KW-1185">Reference proteome</keyword>
<evidence type="ECO:0000259" key="10">
    <source>
        <dbReference type="PROSITE" id="PS51192"/>
    </source>
</evidence>
<feature type="compositionally biased region" description="Basic and acidic residues" evidence="9">
    <location>
        <begin position="63"/>
        <end position="80"/>
    </location>
</feature>
<dbReference type="SMART" id="SM00487">
    <property type="entry name" value="DEXDc"/>
    <property type="match status" value="1"/>
</dbReference>
<feature type="domain" description="Helicase ATP-binding" evidence="10">
    <location>
        <begin position="176"/>
        <end position="356"/>
    </location>
</feature>
<dbReference type="CDD" id="cd17949">
    <property type="entry name" value="DEADc_DDX31"/>
    <property type="match status" value="1"/>
</dbReference>
<dbReference type="SMART" id="SM00490">
    <property type="entry name" value="HELICc"/>
    <property type="match status" value="1"/>
</dbReference>
<dbReference type="InterPro" id="IPR001650">
    <property type="entry name" value="Helicase_C-like"/>
</dbReference>
<keyword evidence="4 7" id="KW-0067">ATP-binding</keyword>
<dbReference type="SUPFAM" id="SSF52540">
    <property type="entry name" value="P-loop containing nucleoside triphosphate hydrolases"/>
    <property type="match status" value="2"/>
</dbReference>
<feature type="region of interest" description="Disordered" evidence="9">
    <location>
        <begin position="1"/>
        <end position="109"/>
    </location>
</feature>
<feature type="compositionally biased region" description="Basic residues" evidence="9">
    <location>
        <begin position="19"/>
        <end position="35"/>
    </location>
</feature>
<dbReference type="InterPro" id="IPR000629">
    <property type="entry name" value="RNA-helicase_DEAD-box_CS"/>
</dbReference>
<feature type="domain" description="DEAD-box RNA helicase Q" evidence="12">
    <location>
        <begin position="144"/>
        <end position="173"/>
    </location>
</feature>
<evidence type="ECO:0000256" key="7">
    <source>
        <dbReference type="RuleBase" id="RU000492"/>
    </source>
</evidence>
<feature type="compositionally biased region" description="Basic and acidic residues" evidence="9">
    <location>
        <begin position="36"/>
        <end position="51"/>
    </location>
</feature>
<dbReference type="Pfam" id="PF00270">
    <property type="entry name" value="DEAD"/>
    <property type="match status" value="1"/>
</dbReference>
<evidence type="ECO:0000256" key="3">
    <source>
        <dbReference type="ARBA" id="ARBA00022806"/>
    </source>
</evidence>
<keyword evidence="5 8" id="KW-0694">RNA-binding</keyword>
<dbReference type="OMA" id="AVHIKAD"/>
<dbReference type="PROSITE" id="PS51194">
    <property type="entry name" value="HELICASE_CTER"/>
    <property type="match status" value="1"/>
</dbReference>
<dbReference type="Pfam" id="PF13959">
    <property type="entry name" value="CTE_SPB4"/>
    <property type="match status" value="1"/>
</dbReference>
<evidence type="ECO:0000256" key="6">
    <source>
        <dbReference type="PROSITE-ProRule" id="PRU00552"/>
    </source>
</evidence>
<feature type="short sequence motif" description="Q motif" evidence="6">
    <location>
        <begin position="144"/>
        <end position="173"/>
    </location>
</feature>
<dbReference type="EC" id="3.6.4.13" evidence="8"/>
<dbReference type="EnsemblMetazoa" id="G27896.2">
    <property type="protein sequence ID" value="G27896.2:cds"/>
    <property type="gene ID" value="G27896"/>
</dbReference>
<accession>A0A8W8LG12</accession>
<evidence type="ECO:0000256" key="2">
    <source>
        <dbReference type="ARBA" id="ARBA00022801"/>
    </source>
</evidence>
<evidence type="ECO:0000256" key="1">
    <source>
        <dbReference type="ARBA" id="ARBA00022741"/>
    </source>
</evidence>
<evidence type="ECO:0000256" key="9">
    <source>
        <dbReference type="SAM" id="MobiDB-lite"/>
    </source>
</evidence>
<feature type="compositionally biased region" description="Low complexity" evidence="9">
    <location>
        <begin position="690"/>
        <end position="701"/>
    </location>
</feature>
<proteinExistence type="inferred from homology"/>
<dbReference type="PROSITE" id="PS51195">
    <property type="entry name" value="Q_MOTIF"/>
    <property type="match status" value="1"/>
</dbReference>
<feature type="compositionally biased region" description="Basic and acidic residues" evidence="9">
    <location>
        <begin position="94"/>
        <end position="109"/>
    </location>
</feature>
<comment type="domain">
    <text evidence="8">The Q motif is unique to and characteristic of the DEAD box family of RNA helicases and controls ATP binding and hydrolysis.</text>
</comment>
<dbReference type="InterPro" id="IPR027417">
    <property type="entry name" value="P-loop_NTPase"/>
</dbReference>
<dbReference type="AlphaFoldDB" id="A0A8W8LG12"/>
<dbReference type="OrthoDB" id="422663at2759"/>
<dbReference type="InterPro" id="IPR014014">
    <property type="entry name" value="RNA_helicase_DEAD_Q_motif"/>
</dbReference>
<feature type="region of interest" description="Disordered" evidence="9">
    <location>
        <begin position="654"/>
        <end position="713"/>
    </location>
</feature>
<organism evidence="13 14">
    <name type="scientific">Magallana gigas</name>
    <name type="common">Pacific oyster</name>
    <name type="synonym">Crassostrea gigas</name>
    <dbReference type="NCBI Taxonomy" id="29159"/>
    <lineage>
        <taxon>Eukaryota</taxon>
        <taxon>Metazoa</taxon>
        <taxon>Spiralia</taxon>
        <taxon>Lophotrochozoa</taxon>
        <taxon>Mollusca</taxon>
        <taxon>Bivalvia</taxon>
        <taxon>Autobranchia</taxon>
        <taxon>Pteriomorphia</taxon>
        <taxon>Ostreida</taxon>
        <taxon>Ostreoidea</taxon>
        <taxon>Ostreidae</taxon>
        <taxon>Magallana</taxon>
    </lineage>
</organism>
<comment type="catalytic activity">
    <reaction evidence="8">
        <text>ATP + H2O = ADP + phosphate + H(+)</text>
        <dbReference type="Rhea" id="RHEA:13065"/>
        <dbReference type="ChEBI" id="CHEBI:15377"/>
        <dbReference type="ChEBI" id="CHEBI:15378"/>
        <dbReference type="ChEBI" id="CHEBI:30616"/>
        <dbReference type="ChEBI" id="CHEBI:43474"/>
        <dbReference type="ChEBI" id="CHEBI:456216"/>
        <dbReference type="EC" id="3.6.4.13"/>
    </reaction>
</comment>
<dbReference type="PROSITE" id="PS00039">
    <property type="entry name" value="DEAD_ATP_HELICASE"/>
    <property type="match status" value="1"/>
</dbReference>
<dbReference type="InterPro" id="IPR025313">
    <property type="entry name" value="SPB4-like_CTE"/>
</dbReference>
<feature type="domain" description="Helicase C-terminal" evidence="11">
    <location>
        <begin position="408"/>
        <end position="575"/>
    </location>
</feature>
<dbReference type="PROSITE" id="PS51192">
    <property type="entry name" value="HELICASE_ATP_BIND_1"/>
    <property type="match status" value="1"/>
</dbReference>
<dbReference type="InterPro" id="IPR011545">
    <property type="entry name" value="DEAD/DEAH_box_helicase_dom"/>
</dbReference>
<evidence type="ECO:0000259" key="12">
    <source>
        <dbReference type="PROSITE" id="PS51195"/>
    </source>
</evidence>
<reference evidence="13" key="1">
    <citation type="submission" date="2022-08" db="UniProtKB">
        <authorList>
            <consortium name="EnsemblMetazoa"/>
        </authorList>
    </citation>
    <scope>IDENTIFICATION</scope>
    <source>
        <strain evidence="13">05x7-T-G4-1.051#20</strain>
    </source>
</reference>
<keyword evidence="1 7" id="KW-0547">Nucleotide-binding</keyword>
<dbReference type="CDD" id="cd18787">
    <property type="entry name" value="SF2_C_DEAD"/>
    <property type="match status" value="1"/>
</dbReference>
<dbReference type="Pfam" id="PF00271">
    <property type="entry name" value="Helicase_C"/>
    <property type="match status" value="1"/>
</dbReference>
<dbReference type="GO" id="GO:0003723">
    <property type="term" value="F:RNA binding"/>
    <property type="evidence" value="ECO:0007669"/>
    <property type="project" value="UniProtKB-UniRule"/>
</dbReference>
<comment type="similarity">
    <text evidence="7">Belongs to the DEAD box helicase family.</text>
</comment>
<dbReference type="GO" id="GO:0005524">
    <property type="term" value="F:ATP binding"/>
    <property type="evidence" value="ECO:0007669"/>
    <property type="project" value="UniProtKB-UniRule"/>
</dbReference>
<feature type="compositionally biased region" description="Basic residues" evidence="9">
    <location>
        <begin position="663"/>
        <end position="675"/>
    </location>
</feature>
<dbReference type="SMART" id="SM01178">
    <property type="entry name" value="DUF4217"/>
    <property type="match status" value="1"/>
</dbReference>
<keyword evidence="2 7" id="KW-0378">Hydrolase</keyword>
<keyword evidence="3 7" id="KW-0347">Helicase</keyword>
<dbReference type="PANTHER" id="PTHR24031">
    <property type="entry name" value="RNA HELICASE"/>
    <property type="match status" value="1"/>
</dbReference>
<evidence type="ECO:0000313" key="13">
    <source>
        <dbReference type="EnsemblMetazoa" id="G27896.2:cds"/>
    </source>
</evidence>
<dbReference type="GO" id="GO:0003724">
    <property type="term" value="F:RNA helicase activity"/>
    <property type="evidence" value="ECO:0007669"/>
    <property type="project" value="UniProtKB-EC"/>
</dbReference>
<evidence type="ECO:0000313" key="14">
    <source>
        <dbReference type="Proteomes" id="UP000005408"/>
    </source>
</evidence>
<evidence type="ECO:0000256" key="8">
    <source>
        <dbReference type="RuleBase" id="RU365068"/>
    </source>
</evidence>
<protein>
    <recommendedName>
        <fullName evidence="8">ATP-dependent RNA helicase</fullName>
        <ecNumber evidence="8">3.6.4.13</ecNumber>
    </recommendedName>
</protein>
<dbReference type="Proteomes" id="UP000005408">
    <property type="component" value="Unassembled WGS sequence"/>
</dbReference>
<evidence type="ECO:0000259" key="11">
    <source>
        <dbReference type="PROSITE" id="PS51194"/>
    </source>
</evidence>
<dbReference type="GO" id="GO:0016787">
    <property type="term" value="F:hydrolase activity"/>
    <property type="evidence" value="ECO:0007669"/>
    <property type="project" value="UniProtKB-KW"/>
</dbReference>
<dbReference type="Gene3D" id="3.40.50.300">
    <property type="entry name" value="P-loop containing nucleotide triphosphate hydrolases"/>
    <property type="match status" value="2"/>
</dbReference>
<feature type="compositionally biased region" description="Basic and acidic residues" evidence="9">
    <location>
        <begin position="676"/>
        <end position="685"/>
    </location>
</feature>
<comment type="function">
    <text evidence="8">RNA helicase.</text>
</comment>
<dbReference type="EnsemblMetazoa" id="G27896.1">
    <property type="protein sequence ID" value="G27896.1:cds"/>
    <property type="gene ID" value="G27896"/>
</dbReference>
<sequence length="713" mass="81080">MSAEDSLQLNFFVGDEKTTKRKQSYSKKRGTRIKQRKQEKTVSRLEKDKSKNSQSEKSSQITEEEKSSESYRKKIRDDSPSKSSAGVSPHLKRKQTEDSTEVPHKKERHENKVFISSLFRFNPEIPSVERSVVSKKTEEMFSSKDFKDLDLHPFMTTNLEERFQITQMTTVQQRAIPHLMSGRDVMVKSQTGSGKTLTFAVPVVQHLQSLTPKISRMDGVLALVIVPTRELVIQCFETFKRLVNPFQWVVPGCLMGGEKRKSEKARLRKGMNILVCTPGRLLDHIRNTNSLSLSKVKWLVLDEADRLLDLGYEKDVGEIINALDTESHRQTVLLSATLSEGVERLAGMSLTDPLRIDVSNAEEENSQSNSESSKTQKNENFVVPEKLRQSFVITPCKLRLMTLTAFILLKMKMMTSPGKMVVFLSTQDSVEFHYKLMKHFFGGEEVEDNPNLAEEGDVDFFKLHGEMPQKERTKVYQEFSSAKTGVLFCTNVASRGLDLPDVRWIVQYTTPGAVQDYVHRVGRTARVGKQGHALLFIMPAEVEYLKSLSGHGISMEEINMADILKTLIIAVQDMVSDSDRKRMPPKMYEECATYIQNCFENFVVEDKEMSEMAKKAFQSFVRAYATYPSDLKTIFHVRNLHLGHLAKSFGLREAPSNINDKRGKPKTFSKKKQSRRDRFGSEKSGFKTPSFSSQAISEFSSGLSSGRLPKKKH</sequence>
<evidence type="ECO:0000256" key="5">
    <source>
        <dbReference type="ARBA" id="ARBA00022884"/>
    </source>
</evidence>
<dbReference type="InterPro" id="IPR014001">
    <property type="entry name" value="Helicase_ATP-bd"/>
</dbReference>
<name>A0A8W8LG12_MAGGI</name>
<evidence type="ECO:0000256" key="4">
    <source>
        <dbReference type="ARBA" id="ARBA00022840"/>
    </source>
</evidence>